<dbReference type="eggNOG" id="ENOG502SWDS">
    <property type="taxonomic scope" value="Eukaryota"/>
</dbReference>
<name>M1DHA6_SOLTU</name>
<accession>M1DHA6</accession>
<feature type="compositionally biased region" description="Basic and acidic residues" evidence="1">
    <location>
        <begin position="19"/>
        <end position="39"/>
    </location>
</feature>
<dbReference type="EnsemblPlants" id="PGSC0003DMT400089037">
    <property type="protein sequence ID" value="PGSC0003DMT400089037"/>
    <property type="gene ID" value="PGSC0003DMG400038608"/>
</dbReference>
<reference evidence="3" key="1">
    <citation type="journal article" date="2011" name="Nature">
        <title>Genome sequence and analysis of the tuber crop potato.</title>
        <authorList>
            <consortium name="The Potato Genome Sequencing Consortium"/>
        </authorList>
    </citation>
    <scope>NUCLEOTIDE SEQUENCE [LARGE SCALE GENOMIC DNA]</scope>
    <source>
        <strain evidence="3">cv. DM1-3 516 R44</strain>
    </source>
</reference>
<sequence>MLHNDMSISRLMVYAQSTEESKLKRNNRELKRVRSDEQGQSRFKKRAPNKDSSSTPRINQEKGNGSPFPKPICTTCGKKHYGKYLAGTSGCYGCVKNDHQVRNSPTLTAKGREDKQVSLNGLDLDAPKKIRFYVLQAKEGK</sequence>
<evidence type="ECO:0000313" key="2">
    <source>
        <dbReference type="EnsemblPlants" id="PGSC0003DMT400089037"/>
    </source>
</evidence>
<feature type="compositionally biased region" description="Polar residues" evidence="1">
    <location>
        <begin position="50"/>
        <end position="63"/>
    </location>
</feature>
<keyword evidence="3" id="KW-1185">Reference proteome</keyword>
<proteinExistence type="predicted"/>
<dbReference type="Gramene" id="PGSC0003DMT400089037">
    <property type="protein sequence ID" value="PGSC0003DMT400089037"/>
    <property type="gene ID" value="PGSC0003DMG400038608"/>
</dbReference>
<reference evidence="2" key="2">
    <citation type="submission" date="2015-06" db="UniProtKB">
        <authorList>
            <consortium name="EnsemblPlants"/>
        </authorList>
    </citation>
    <scope>IDENTIFICATION</scope>
    <source>
        <strain evidence="2">DM1-3 516 R44</strain>
    </source>
</reference>
<dbReference type="Proteomes" id="UP000011115">
    <property type="component" value="Unassembled WGS sequence"/>
</dbReference>
<dbReference type="HOGENOM" id="CLU_043741_3_0_1"/>
<evidence type="ECO:0000256" key="1">
    <source>
        <dbReference type="SAM" id="MobiDB-lite"/>
    </source>
</evidence>
<feature type="region of interest" description="Disordered" evidence="1">
    <location>
        <begin position="17"/>
        <end position="71"/>
    </location>
</feature>
<evidence type="ECO:0000313" key="3">
    <source>
        <dbReference type="Proteomes" id="UP000011115"/>
    </source>
</evidence>
<dbReference type="PaxDb" id="4113-PGSC0003DMT400089037"/>
<protein>
    <submittedName>
        <fullName evidence="2">Gag-pol polyprotein</fullName>
    </submittedName>
</protein>
<dbReference type="InParanoid" id="M1DHA6"/>
<dbReference type="AlphaFoldDB" id="M1DHA6"/>
<organism evidence="2 3">
    <name type="scientific">Solanum tuberosum</name>
    <name type="common">Potato</name>
    <dbReference type="NCBI Taxonomy" id="4113"/>
    <lineage>
        <taxon>Eukaryota</taxon>
        <taxon>Viridiplantae</taxon>
        <taxon>Streptophyta</taxon>
        <taxon>Embryophyta</taxon>
        <taxon>Tracheophyta</taxon>
        <taxon>Spermatophyta</taxon>
        <taxon>Magnoliopsida</taxon>
        <taxon>eudicotyledons</taxon>
        <taxon>Gunneridae</taxon>
        <taxon>Pentapetalae</taxon>
        <taxon>asterids</taxon>
        <taxon>lamiids</taxon>
        <taxon>Solanales</taxon>
        <taxon>Solanaceae</taxon>
        <taxon>Solanoideae</taxon>
        <taxon>Solaneae</taxon>
        <taxon>Solanum</taxon>
    </lineage>
</organism>